<dbReference type="InterPro" id="IPR003660">
    <property type="entry name" value="HAMP_dom"/>
</dbReference>
<dbReference type="STRING" id="225345.CLCHR_37320"/>
<dbReference type="PANTHER" id="PTHR45453:SF1">
    <property type="entry name" value="PHOSPHATE REGULON SENSOR PROTEIN PHOR"/>
    <property type="match status" value="1"/>
</dbReference>
<evidence type="ECO:0000256" key="4">
    <source>
        <dbReference type="ARBA" id="ARBA00022553"/>
    </source>
</evidence>
<dbReference type="GO" id="GO:0005886">
    <property type="term" value="C:plasma membrane"/>
    <property type="evidence" value="ECO:0007669"/>
    <property type="project" value="TreeGrafter"/>
</dbReference>
<proteinExistence type="predicted"/>
<evidence type="ECO:0000313" key="13">
    <source>
        <dbReference type="EMBL" id="OPJ58709.1"/>
    </source>
</evidence>
<accession>A0A1V4IFK9</accession>
<dbReference type="Pfam" id="PF00512">
    <property type="entry name" value="HisKA"/>
    <property type="match status" value="1"/>
</dbReference>
<keyword evidence="10" id="KW-1133">Transmembrane helix</keyword>
<dbReference type="Pfam" id="PF02518">
    <property type="entry name" value="HATPase_c"/>
    <property type="match status" value="1"/>
</dbReference>
<keyword evidence="7" id="KW-0418">Kinase</keyword>
<evidence type="ECO:0000256" key="7">
    <source>
        <dbReference type="ARBA" id="ARBA00022777"/>
    </source>
</evidence>
<dbReference type="InterPro" id="IPR036890">
    <property type="entry name" value="HATPase_C_sf"/>
</dbReference>
<feature type="domain" description="HAMP" evidence="12">
    <location>
        <begin position="181"/>
        <end position="234"/>
    </location>
</feature>
<dbReference type="PROSITE" id="PS50885">
    <property type="entry name" value="HAMP"/>
    <property type="match status" value="1"/>
</dbReference>
<evidence type="ECO:0000256" key="1">
    <source>
        <dbReference type="ARBA" id="ARBA00000085"/>
    </source>
</evidence>
<dbReference type="EMBL" id="MZGT01000061">
    <property type="protein sequence ID" value="OPJ58709.1"/>
    <property type="molecule type" value="Genomic_DNA"/>
</dbReference>
<reference evidence="13 14" key="1">
    <citation type="submission" date="2017-03" db="EMBL/GenBank/DDBJ databases">
        <title>Genome sequence of Clostridium chromiireducens DSM 23318.</title>
        <authorList>
            <person name="Poehlein A."/>
            <person name="Daniel R."/>
        </authorList>
    </citation>
    <scope>NUCLEOTIDE SEQUENCE [LARGE SCALE GENOMIC DNA]</scope>
    <source>
        <strain evidence="13 14">DSM 23318</strain>
    </source>
</reference>
<keyword evidence="10" id="KW-0812">Transmembrane</keyword>
<keyword evidence="6" id="KW-0547">Nucleotide-binding</keyword>
<dbReference type="SMART" id="SM00388">
    <property type="entry name" value="HisKA"/>
    <property type="match status" value="1"/>
</dbReference>
<keyword evidence="14" id="KW-1185">Reference proteome</keyword>
<evidence type="ECO:0000256" key="8">
    <source>
        <dbReference type="ARBA" id="ARBA00022840"/>
    </source>
</evidence>
<comment type="subcellular location">
    <subcellularLocation>
        <location evidence="2">Membrane</location>
    </subcellularLocation>
</comment>
<dbReference type="Gene3D" id="1.10.287.130">
    <property type="match status" value="1"/>
</dbReference>
<feature type="domain" description="Histidine kinase" evidence="11">
    <location>
        <begin position="242"/>
        <end position="456"/>
    </location>
</feature>
<dbReference type="RefSeq" id="WP_079441394.1">
    <property type="nucleotide sequence ID" value="NZ_MZGT01000061.1"/>
</dbReference>
<dbReference type="InterPro" id="IPR005467">
    <property type="entry name" value="His_kinase_dom"/>
</dbReference>
<evidence type="ECO:0000313" key="14">
    <source>
        <dbReference type="Proteomes" id="UP000191056"/>
    </source>
</evidence>
<gene>
    <name evidence="13" type="primary">phoR_9</name>
    <name evidence="13" type="ORF">CLCHR_37320</name>
</gene>
<dbReference type="EC" id="2.7.13.3" evidence="3"/>
<dbReference type="InterPro" id="IPR050351">
    <property type="entry name" value="BphY/WalK/GraS-like"/>
</dbReference>
<evidence type="ECO:0000256" key="5">
    <source>
        <dbReference type="ARBA" id="ARBA00022679"/>
    </source>
</evidence>
<dbReference type="CDD" id="cd00082">
    <property type="entry name" value="HisKA"/>
    <property type="match status" value="1"/>
</dbReference>
<dbReference type="Gene3D" id="3.30.565.10">
    <property type="entry name" value="Histidine kinase-like ATPase, C-terminal domain"/>
    <property type="match status" value="1"/>
</dbReference>
<dbReference type="SMART" id="SM00387">
    <property type="entry name" value="HATPase_c"/>
    <property type="match status" value="1"/>
</dbReference>
<dbReference type="InterPro" id="IPR036097">
    <property type="entry name" value="HisK_dim/P_sf"/>
</dbReference>
<dbReference type="AlphaFoldDB" id="A0A1V4IFK9"/>
<dbReference type="GO" id="GO:0016036">
    <property type="term" value="P:cellular response to phosphate starvation"/>
    <property type="evidence" value="ECO:0007669"/>
    <property type="project" value="TreeGrafter"/>
</dbReference>
<comment type="caution">
    <text evidence="13">The sequence shown here is derived from an EMBL/GenBank/DDBJ whole genome shotgun (WGS) entry which is preliminary data.</text>
</comment>
<dbReference type="GO" id="GO:0005524">
    <property type="term" value="F:ATP binding"/>
    <property type="evidence" value="ECO:0007669"/>
    <property type="project" value="UniProtKB-KW"/>
</dbReference>
<dbReference type="Gene3D" id="6.10.340.10">
    <property type="match status" value="1"/>
</dbReference>
<name>A0A1V4IFK9_9CLOT</name>
<dbReference type="GO" id="GO:0004721">
    <property type="term" value="F:phosphoprotein phosphatase activity"/>
    <property type="evidence" value="ECO:0007669"/>
    <property type="project" value="TreeGrafter"/>
</dbReference>
<dbReference type="Proteomes" id="UP000191056">
    <property type="component" value="Unassembled WGS sequence"/>
</dbReference>
<keyword evidence="9" id="KW-0902">Two-component regulatory system</keyword>
<evidence type="ECO:0000256" key="2">
    <source>
        <dbReference type="ARBA" id="ARBA00004370"/>
    </source>
</evidence>
<evidence type="ECO:0000256" key="10">
    <source>
        <dbReference type="SAM" id="Phobius"/>
    </source>
</evidence>
<organism evidence="13 14">
    <name type="scientific">Clostridium chromiireducens</name>
    <dbReference type="NCBI Taxonomy" id="225345"/>
    <lineage>
        <taxon>Bacteria</taxon>
        <taxon>Bacillati</taxon>
        <taxon>Bacillota</taxon>
        <taxon>Clostridia</taxon>
        <taxon>Eubacteriales</taxon>
        <taxon>Clostridiaceae</taxon>
        <taxon>Clostridium</taxon>
    </lineage>
</organism>
<feature type="transmembrane region" description="Helical" evidence="10">
    <location>
        <begin position="12"/>
        <end position="32"/>
    </location>
</feature>
<dbReference type="SUPFAM" id="SSF47384">
    <property type="entry name" value="Homodimeric domain of signal transducing histidine kinase"/>
    <property type="match status" value="1"/>
</dbReference>
<evidence type="ECO:0000259" key="11">
    <source>
        <dbReference type="PROSITE" id="PS50109"/>
    </source>
</evidence>
<keyword evidence="5 13" id="KW-0808">Transferase</keyword>
<evidence type="ECO:0000256" key="9">
    <source>
        <dbReference type="ARBA" id="ARBA00023012"/>
    </source>
</evidence>
<keyword evidence="4" id="KW-0597">Phosphoprotein</keyword>
<dbReference type="PRINTS" id="PR00344">
    <property type="entry name" value="BCTRLSENSOR"/>
</dbReference>
<evidence type="ECO:0000256" key="6">
    <source>
        <dbReference type="ARBA" id="ARBA00022741"/>
    </source>
</evidence>
<feature type="transmembrane region" description="Helical" evidence="10">
    <location>
        <begin position="161"/>
        <end position="179"/>
    </location>
</feature>
<dbReference type="InterPro" id="IPR003661">
    <property type="entry name" value="HisK_dim/P_dom"/>
</dbReference>
<keyword evidence="10" id="KW-0472">Membrane</keyword>
<evidence type="ECO:0000256" key="3">
    <source>
        <dbReference type="ARBA" id="ARBA00012438"/>
    </source>
</evidence>
<dbReference type="InterPro" id="IPR003594">
    <property type="entry name" value="HATPase_dom"/>
</dbReference>
<dbReference type="PANTHER" id="PTHR45453">
    <property type="entry name" value="PHOSPHATE REGULON SENSOR PROTEIN PHOR"/>
    <property type="match status" value="1"/>
</dbReference>
<dbReference type="FunFam" id="3.30.565.10:FF:000037">
    <property type="entry name" value="Hybrid sensor histidine kinase/response regulator"/>
    <property type="match status" value="1"/>
</dbReference>
<sequence>MRQSIRKRLSIIIISCSVVAVLLSALLVNITITNTFTKYMENIQTQRNTRLVEYFQQVYKSDGGWQPTSGEEMMHEAYMSNYCLTLYDENKKVVWAMNHEDIKYKNHITINGSEETGVYTTSTFDINVNDKTVGYIAVGQYAPVMLSQEDISFKTQINKSIVFSGVLTLLIVSIISLILSKQFSEPIKEVSKTSVSLSRGNYDSKSNIKSDIEEIRNLTESINSLGDKLNSQDLLRKRLISDISHEIRTPLNVLQNNLEAMIDGIMPITTEKLNNLNDEVIRFGKLLNNLNALKEIESNEIVLKLGIVSIRELLSTVISDFSIAASEKNINLIMNEEDRDYIVLGDYDKLKQVFINLISNGIKFTNINGTVWINISSESDKVIIEIKDNGIGIKKEDLPYVFERMYRGDKSRHKIEGSGIGLTLVKKILTLHSATIDVDSKESKGTIFTVCMSKESEIK</sequence>
<dbReference type="CDD" id="cd06225">
    <property type="entry name" value="HAMP"/>
    <property type="match status" value="1"/>
</dbReference>
<dbReference type="SUPFAM" id="SSF55874">
    <property type="entry name" value="ATPase domain of HSP90 chaperone/DNA topoisomerase II/histidine kinase"/>
    <property type="match status" value="1"/>
</dbReference>
<dbReference type="GO" id="GO:0000155">
    <property type="term" value="F:phosphorelay sensor kinase activity"/>
    <property type="evidence" value="ECO:0007669"/>
    <property type="project" value="InterPro"/>
</dbReference>
<dbReference type="CDD" id="cd00075">
    <property type="entry name" value="HATPase"/>
    <property type="match status" value="1"/>
</dbReference>
<dbReference type="InterPro" id="IPR004358">
    <property type="entry name" value="Sig_transdc_His_kin-like_C"/>
</dbReference>
<evidence type="ECO:0000259" key="12">
    <source>
        <dbReference type="PROSITE" id="PS50885"/>
    </source>
</evidence>
<protein>
    <recommendedName>
        <fullName evidence="3">histidine kinase</fullName>
        <ecNumber evidence="3">2.7.13.3</ecNumber>
    </recommendedName>
</protein>
<comment type="catalytic activity">
    <reaction evidence="1">
        <text>ATP + protein L-histidine = ADP + protein N-phospho-L-histidine.</text>
        <dbReference type="EC" id="2.7.13.3"/>
    </reaction>
</comment>
<keyword evidence="8" id="KW-0067">ATP-binding</keyword>
<dbReference type="PROSITE" id="PS50109">
    <property type="entry name" value="HIS_KIN"/>
    <property type="match status" value="1"/>
</dbReference>
<dbReference type="OrthoDB" id="9813151at2"/>